<dbReference type="InterPro" id="IPR020904">
    <property type="entry name" value="Sc_DH/Rdtase_CS"/>
</dbReference>
<gene>
    <name evidence="5" type="ordered locus">Vapar_0624</name>
</gene>
<dbReference type="STRING" id="543728.Vapar_0624"/>
<dbReference type="EMBL" id="CP001635">
    <property type="protein sequence ID" value="ACS17286.1"/>
    <property type="molecule type" value="Genomic_DNA"/>
</dbReference>
<dbReference type="eggNOG" id="COG1028">
    <property type="taxonomic scope" value="Bacteria"/>
</dbReference>
<reference evidence="5" key="1">
    <citation type="submission" date="2009-06" db="EMBL/GenBank/DDBJ databases">
        <title>Complete sequence of chromosome 1 of Variovorax paradoxus S110.</title>
        <authorList>
            <consortium name="US DOE Joint Genome Institute"/>
            <person name="Lucas S."/>
            <person name="Copeland A."/>
            <person name="Lapidus A."/>
            <person name="Glavina del Rio T."/>
            <person name="Tice H."/>
            <person name="Bruce D."/>
            <person name="Goodwin L."/>
            <person name="Pitluck S."/>
            <person name="Chertkov O."/>
            <person name="Brettin T."/>
            <person name="Detter J.C."/>
            <person name="Han C."/>
            <person name="Larimer F."/>
            <person name="Land M."/>
            <person name="Hauser L."/>
            <person name="Kyrpides N."/>
            <person name="Ovchinnikova G."/>
            <person name="Orwin P."/>
            <person name="Leadbetter J.R."/>
            <person name="Spain J.C."/>
            <person name="Han J.I."/>
        </authorList>
    </citation>
    <scope>NUCLEOTIDE SEQUENCE</scope>
    <source>
        <strain evidence="5">S110</strain>
    </source>
</reference>
<keyword evidence="3" id="KW-0520">NAD</keyword>
<accession>C5CKI8</accession>
<dbReference type="InterPro" id="IPR036291">
    <property type="entry name" value="NAD(P)-bd_dom_sf"/>
</dbReference>
<dbReference type="PANTHER" id="PTHR24321:SF8">
    <property type="entry name" value="ESTRADIOL 17-BETA-DEHYDROGENASE 8-RELATED"/>
    <property type="match status" value="1"/>
</dbReference>
<dbReference type="Gene3D" id="3.40.50.720">
    <property type="entry name" value="NAD(P)-binding Rossmann-like Domain"/>
    <property type="match status" value="1"/>
</dbReference>
<evidence type="ECO:0000256" key="2">
    <source>
        <dbReference type="ARBA" id="ARBA00023002"/>
    </source>
</evidence>
<organism evidence="5">
    <name type="scientific">Variovorax paradoxus (strain S110)</name>
    <dbReference type="NCBI Taxonomy" id="543728"/>
    <lineage>
        <taxon>Bacteria</taxon>
        <taxon>Pseudomonadati</taxon>
        <taxon>Pseudomonadota</taxon>
        <taxon>Betaproteobacteria</taxon>
        <taxon>Burkholderiales</taxon>
        <taxon>Comamonadaceae</taxon>
        <taxon>Variovorax</taxon>
    </lineage>
</organism>
<dbReference type="InterPro" id="IPR057326">
    <property type="entry name" value="KR_dom"/>
</dbReference>
<dbReference type="CDD" id="cd05233">
    <property type="entry name" value="SDR_c"/>
    <property type="match status" value="1"/>
</dbReference>
<evidence type="ECO:0000259" key="4">
    <source>
        <dbReference type="SMART" id="SM00822"/>
    </source>
</evidence>
<name>C5CKI8_VARPS</name>
<dbReference type="SMART" id="SM00822">
    <property type="entry name" value="PKS_KR"/>
    <property type="match status" value="1"/>
</dbReference>
<dbReference type="PROSITE" id="PS00061">
    <property type="entry name" value="ADH_SHORT"/>
    <property type="match status" value="1"/>
</dbReference>
<dbReference type="AlphaFoldDB" id="C5CKI8"/>
<dbReference type="InterPro" id="IPR002347">
    <property type="entry name" value="SDR_fam"/>
</dbReference>
<dbReference type="FunFam" id="3.40.50.720:FF:000084">
    <property type="entry name" value="Short-chain dehydrogenase reductase"/>
    <property type="match status" value="1"/>
</dbReference>
<evidence type="ECO:0000313" key="5">
    <source>
        <dbReference type="EMBL" id="ACS17286.1"/>
    </source>
</evidence>
<dbReference type="HOGENOM" id="CLU_010194_1_3_4"/>
<proteinExistence type="inferred from homology"/>
<evidence type="ECO:0000256" key="1">
    <source>
        <dbReference type="ARBA" id="ARBA00006484"/>
    </source>
</evidence>
<evidence type="ECO:0000256" key="3">
    <source>
        <dbReference type="ARBA" id="ARBA00023027"/>
    </source>
</evidence>
<protein>
    <submittedName>
        <fullName evidence="5">Short-chain dehydrogenase/reductase SDR</fullName>
    </submittedName>
</protein>
<dbReference type="GO" id="GO:0016491">
    <property type="term" value="F:oxidoreductase activity"/>
    <property type="evidence" value="ECO:0007669"/>
    <property type="project" value="UniProtKB-KW"/>
</dbReference>
<dbReference type="PANTHER" id="PTHR24321">
    <property type="entry name" value="DEHYDROGENASES, SHORT CHAIN"/>
    <property type="match status" value="1"/>
</dbReference>
<dbReference type="PRINTS" id="PR00081">
    <property type="entry name" value="GDHRDH"/>
</dbReference>
<dbReference type="SUPFAM" id="SSF51735">
    <property type="entry name" value="NAD(P)-binding Rossmann-fold domains"/>
    <property type="match status" value="1"/>
</dbReference>
<comment type="similarity">
    <text evidence="1">Belongs to the short-chain dehydrogenases/reductases (SDR) family.</text>
</comment>
<sequence precursor="true">MKATFDFSGHVVLVAGAASGIGRATALACMEAGATVLAMDIDAAGLAGLPPHARLLTQVTDIAQPEAVRSAVRQWLTRVGRIDGAVLTSAVQRRTPIDQLSDAEWQRHLDVNLSGVFYLLRELFPVMKAQRSGSIIAFTSGLASNGWVGAAAYAATKAGIVGLVKSAALELRSHGVRINALSPGLVATPVFLDSASAAELEMYEHTLGVSTPEEVTPTLMHLLSDAAVSISGNVIERRLIPRAEAWANP</sequence>
<dbReference type="Pfam" id="PF00106">
    <property type="entry name" value="adh_short"/>
    <property type="match status" value="1"/>
</dbReference>
<feature type="domain" description="Ketoreductase" evidence="4">
    <location>
        <begin position="10"/>
        <end position="184"/>
    </location>
</feature>
<dbReference type="KEGG" id="vap:Vapar_0624"/>
<keyword evidence="2" id="KW-0560">Oxidoreductase</keyword>